<evidence type="ECO:0000313" key="1">
    <source>
        <dbReference type="EMBL" id="KAK7491079.1"/>
    </source>
</evidence>
<keyword evidence="2" id="KW-1185">Reference proteome</keyword>
<sequence>SEVVSVDDKGRSPQRHLLLSVLLNLNKILGPVKSDVRDYSAKTESQLSSNVDSSDLERILEDKITASKRARSDLSGVLPPWNEFCRMMHITSCVHSRQR</sequence>
<accession>A0ABD0KW13</accession>
<evidence type="ECO:0000313" key="2">
    <source>
        <dbReference type="Proteomes" id="UP001519460"/>
    </source>
</evidence>
<organism evidence="1 2">
    <name type="scientific">Batillaria attramentaria</name>
    <dbReference type="NCBI Taxonomy" id="370345"/>
    <lineage>
        <taxon>Eukaryota</taxon>
        <taxon>Metazoa</taxon>
        <taxon>Spiralia</taxon>
        <taxon>Lophotrochozoa</taxon>
        <taxon>Mollusca</taxon>
        <taxon>Gastropoda</taxon>
        <taxon>Caenogastropoda</taxon>
        <taxon>Sorbeoconcha</taxon>
        <taxon>Cerithioidea</taxon>
        <taxon>Batillariidae</taxon>
        <taxon>Batillaria</taxon>
    </lineage>
</organism>
<gene>
    <name evidence="1" type="ORF">BaRGS_00017643</name>
</gene>
<dbReference type="Proteomes" id="UP001519460">
    <property type="component" value="Unassembled WGS sequence"/>
</dbReference>
<protein>
    <submittedName>
        <fullName evidence="1">Uncharacterized protein</fullName>
    </submittedName>
</protein>
<proteinExistence type="predicted"/>
<feature type="non-terminal residue" evidence="1">
    <location>
        <position position="1"/>
    </location>
</feature>
<dbReference type="AlphaFoldDB" id="A0ABD0KW13"/>
<reference evidence="1 2" key="1">
    <citation type="journal article" date="2023" name="Sci. Data">
        <title>Genome assembly of the Korean intertidal mud-creeper Batillaria attramentaria.</title>
        <authorList>
            <person name="Patra A.K."/>
            <person name="Ho P.T."/>
            <person name="Jun S."/>
            <person name="Lee S.J."/>
            <person name="Kim Y."/>
            <person name="Won Y.J."/>
        </authorList>
    </citation>
    <scope>NUCLEOTIDE SEQUENCE [LARGE SCALE GENOMIC DNA]</scope>
    <source>
        <strain evidence="1">Wonlab-2016</strain>
    </source>
</reference>
<comment type="caution">
    <text evidence="1">The sequence shown here is derived from an EMBL/GenBank/DDBJ whole genome shotgun (WGS) entry which is preliminary data.</text>
</comment>
<name>A0ABD0KW13_9CAEN</name>
<dbReference type="EMBL" id="JACVVK020000119">
    <property type="protein sequence ID" value="KAK7491079.1"/>
    <property type="molecule type" value="Genomic_DNA"/>
</dbReference>